<dbReference type="SMART" id="SM00530">
    <property type="entry name" value="HTH_XRE"/>
    <property type="match status" value="1"/>
</dbReference>
<dbReference type="Pfam" id="PF01471">
    <property type="entry name" value="PG_binding_1"/>
    <property type="match status" value="1"/>
</dbReference>
<feature type="domain" description="HTH cro/C1-type" evidence="1">
    <location>
        <begin position="22"/>
        <end position="76"/>
    </location>
</feature>
<dbReference type="Proteomes" id="UP001056374">
    <property type="component" value="Chromosome"/>
</dbReference>
<dbReference type="Gene3D" id="1.10.101.10">
    <property type="entry name" value="PGBD-like superfamily/PGBD"/>
    <property type="match status" value="1"/>
</dbReference>
<dbReference type="RefSeq" id="WP_252545458.1">
    <property type="nucleotide sequence ID" value="NZ_CP099468.1"/>
</dbReference>
<dbReference type="InterPro" id="IPR001387">
    <property type="entry name" value="Cro/C1-type_HTH"/>
</dbReference>
<evidence type="ECO:0000313" key="3">
    <source>
        <dbReference type="Proteomes" id="UP001056374"/>
    </source>
</evidence>
<dbReference type="Pfam" id="PF13560">
    <property type="entry name" value="HTH_31"/>
    <property type="match status" value="1"/>
</dbReference>
<dbReference type="PROSITE" id="PS50943">
    <property type="entry name" value="HTH_CROC1"/>
    <property type="match status" value="1"/>
</dbReference>
<dbReference type="Gene3D" id="1.10.260.40">
    <property type="entry name" value="lambda repressor-like DNA-binding domains"/>
    <property type="match status" value="1"/>
</dbReference>
<sequence length="250" mass="26604">MSRGKALHGELDAPVWRLVTGLRRLKDHSGLSLRQLAARTGYSAKSWERYLSGRTLPPREAVEALARAGDEDPTRLLALHEVAAEAWNNRPHPETPPPQLPYEILPAGPSPSLSRSLRIALAAGAVTLVLALTSTVLLALRLNEASAPPPTATAPAPVPSPPAYTCRIERIDGRWQAGLSRVDDELLAYGDAGPDVAEAQCLLRRAGVSPGGIDGLFGPLTRGAVKSLQKRAGLVVDGLIGPLTWKELRG</sequence>
<dbReference type="SUPFAM" id="SSF47090">
    <property type="entry name" value="PGBD-like"/>
    <property type="match status" value="1"/>
</dbReference>
<organism evidence="2 3">
    <name type="scientific">Streptomyces phaeoluteigriseus</name>
    <dbReference type="NCBI Taxonomy" id="114686"/>
    <lineage>
        <taxon>Bacteria</taxon>
        <taxon>Bacillati</taxon>
        <taxon>Actinomycetota</taxon>
        <taxon>Actinomycetes</taxon>
        <taxon>Kitasatosporales</taxon>
        <taxon>Streptomycetaceae</taxon>
        <taxon>Streptomyces</taxon>
        <taxon>Streptomyces aurantiacus group</taxon>
    </lineage>
</organism>
<protein>
    <submittedName>
        <fullName evidence="2">Peptidoglycan-binding protein</fullName>
    </submittedName>
</protein>
<dbReference type="SUPFAM" id="SSF47413">
    <property type="entry name" value="lambda repressor-like DNA-binding domains"/>
    <property type="match status" value="1"/>
</dbReference>
<proteinExistence type="predicted"/>
<dbReference type="InterPro" id="IPR036365">
    <property type="entry name" value="PGBD-like_sf"/>
</dbReference>
<reference evidence="2" key="1">
    <citation type="submission" date="2022-06" db="EMBL/GenBank/DDBJ databases">
        <title>Complete genome sequence of soil microorganisms Streptomyces sp. Qhu-M197 isolated from Alpine meadows habitats on the Tibetan Plateau.</title>
        <authorList>
            <person name="Zhang B."/>
            <person name="Xiang X."/>
            <person name="Fan J."/>
        </authorList>
    </citation>
    <scope>NUCLEOTIDE SEQUENCE</scope>
    <source>
        <strain evidence="2">Qhu-M197</strain>
    </source>
</reference>
<evidence type="ECO:0000313" key="2">
    <source>
        <dbReference type="EMBL" id="USQ82796.1"/>
    </source>
</evidence>
<dbReference type="CDD" id="cd00093">
    <property type="entry name" value="HTH_XRE"/>
    <property type="match status" value="1"/>
</dbReference>
<dbReference type="InterPro" id="IPR002477">
    <property type="entry name" value="Peptidoglycan-bd-like"/>
</dbReference>
<dbReference type="InterPro" id="IPR036366">
    <property type="entry name" value="PGBDSf"/>
</dbReference>
<dbReference type="InterPro" id="IPR010982">
    <property type="entry name" value="Lambda_DNA-bd_dom_sf"/>
</dbReference>
<evidence type="ECO:0000259" key="1">
    <source>
        <dbReference type="PROSITE" id="PS50943"/>
    </source>
</evidence>
<gene>
    <name evidence="2" type="ORF">NFX46_02820</name>
</gene>
<accession>A0ABY4Z197</accession>
<dbReference type="EMBL" id="CP099468">
    <property type="protein sequence ID" value="USQ82796.1"/>
    <property type="molecule type" value="Genomic_DNA"/>
</dbReference>
<name>A0ABY4Z197_9ACTN</name>
<keyword evidence="3" id="KW-1185">Reference proteome</keyword>